<name>A0A9P9I9K3_9HYPO</name>
<dbReference type="AlphaFoldDB" id="A0A9P9I9K3"/>
<comment type="caution">
    <text evidence="2">The sequence shown here is derived from an EMBL/GenBank/DDBJ whole genome shotgun (WGS) entry which is preliminary data.</text>
</comment>
<sequence length="158" mass="17210">MSVDLFSAPLLLILATALVLAHVWHRRRFPTAPISYLPDGASEGPPLATAVSSRNRAPFDVLYPDPASDTDKESAQAEVSIVAVHGLDSNIDWSWTWQDKAQPGLSVNWLKDPCMLPRKVPKSRIMVYNYDSIATCILFAKGCGTVPWSLLDTASAAS</sequence>
<evidence type="ECO:0000313" key="3">
    <source>
        <dbReference type="Proteomes" id="UP000717696"/>
    </source>
</evidence>
<organism evidence="2 3">
    <name type="scientific">Dactylonectria estremocensis</name>
    <dbReference type="NCBI Taxonomy" id="1079267"/>
    <lineage>
        <taxon>Eukaryota</taxon>
        <taxon>Fungi</taxon>
        <taxon>Dikarya</taxon>
        <taxon>Ascomycota</taxon>
        <taxon>Pezizomycotina</taxon>
        <taxon>Sordariomycetes</taxon>
        <taxon>Hypocreomycetidae</taxon>
        <taxon>Hypocreales</taxon>
        <taxon>Nectriaceae</taxon>
        <taxon>Dactylonectria</taxon>
    </lineage>
</organism>
<keyword evidence="1" id="KW-0732">Signal</keyword>
<feature type="signal peptide" evidence="1">
    <location>
        <begin position="1"/>
        <end position="21"/>
    </location>
</feature>
<reference evidence="2" key="1">
    <citation type="journal article" date="2021" name="Nat. Commun.">
        <title>Genetic determinants of endophytism in the Arabidopsis root mycobiome.</title>
        <authorList>
            <person name="Mesny F."/>
            <person name="Miyauchi S."/>
            <person name="Thiergart T."/>
            <person name="Pickel B."/>
            <person name="Atanasova L."/>
            <person name="Karlsson M."/>
            <person name="Huettel B."/>
            <person name="Barry K.W."/>
            <person name="Haridas S."/>
            <person name="Chen C."/>
            <person name="Bauer D."/>
            <person name="Andreopoulos W."/>
            <person name="Pangilinan J."/>
            <person name="LaButti K."/>
            <person name="Riley R."/>
            <person name="Lipzen A."/>
            <person name="Clum A."/>
            <person name="Drula E."/>
            <person name="Henrissat B."/>
            <person name="Kohler A."/>
            <person name="Grigoriev I.V."/>
            <person name="Martin F.M."/>
            <person name="Hacquard S."/>
        </authorList>
    </citation>
    <scope>NUCLEOTIDE SEQUENCE</scope>
    <source>
        <strain evidence="2">MPI-CAGE-AT-0021</strain>
    </source>
</reference>
<proteinExistence type="predicted"/>
<accession>A0A9P9I9K3</accession>
<dbReference type="EMBL" id="JAGMUU010000047">
    <property type="protein sequence ID" value="KAH7113133.1"/>
    <property type="molecule type" value="Genomic_DNA"/>
</dbReference>
<evidence type="ECO:0000256" key="1">
    <source>
        <dbReference type="SAM" id="SignalP"/>
    </source>
</evidence>
<protein>
    <submittedName>
        <fullName evidence="2">Uncharacterized protein</fullName>
    </submittedName>
</protein>
<feature type="chain" id="PRO_5040504698" evidence="1">
    <location>
        <begin position="22"/>
        <end position="158"/>
    </location>
</feature>
<dbReference type="OrthoDB" id="626167at2759"/>
<gene>
    <name evidence="2" type="ORF">B0J13DRAFT_631254</name>
</gene>
<evidence type="ECO:0000313" key="2">
    <source>
        <dbReference type="EMBL" id="KAH7113133.1"/>
    </source>
</evidence>
<dbReference type="Proteomes" id="UP000717696">
    <property type="component" value="Unassembled WGS sequence"/>
</dbReference>
<keyword evidence="3" id="KW-1185">Reference proteome</keyword>